<name>A0ABS4GKU3_9BACL</name>
<dbReference type="Gene3D" id="3.40.50.720">
    <property type="entry name" value="NAD(P)-binding Rossmann-like Domain"/>
    <property type="match status" value="1"/>
</dbReference>
<evidence type="ECO:0000313" key="4">
    <source>
        <dbReference type="Proteomes" id="UP001519343"/>
    </source>
</evidence>
<dbReference type="InterPro" id="IPR036291">
    <property type="entry name" value="NAD(P)-bd_dom_sf"/>
</dbReference>
<evidence type="ECO:0000259" key="1">
    <source>
        <dbReference type="Pfam" id="PF01408"/>
    </source>
</evidence>
<proteinExistence type="predicted"/>
<reference evidence="3 4" key="1">
    <citation type="submission" date="2021-03" db="EMBL/GenBank/DDBJ databases">
        <title>Genomic Encyclopedia of Type Strains, Phase IV (KMG-IV): sequencing the most valuable type-strain genomes for metagenomic binning, comparative biology and taxonomic classification.</title>
        <authorList>
            <person name="Goeker M."/>
        </authorList>
    </citation>
    <scope>NUCLEOTIDE SEQUENCE [LARGE SCALE GENOMIC DNA]</scope>
    <source>
        <strain evidence="3 4">DSM 24738</strain>
    </source>
</reference>
<dbReference type="SUPFAM" id="SSF51735">
    <property type="entry name" value="NAD(P)-binding Rossmann-fold domains"/>
    <property type="match status" value="1"/>
</dbReference>
<dbReference type="InterPro" id="IPR051317">
    <property type="entry name" value="Gfo/Idh/MocA_oxidoreduct"/>
</dbReference>
<comment type="caution">
    <text evidence="3">The sequence shown here is derived from an EMBL/GenBank/DDBJ whole genome shotgun (WGS) entry which is preliminary data.</text>
</comment>
<organism evidence="3 4">
    <name type="scientific">Ammoniphilus resinae</name>
    <dbReference type="NCBI Taxonomy" id="861532"/>
    <lineage>
        <taxon>Bacteria</taxon>
        <taxon>Bacillati</taxon>
        <taxon>Bacillota</taxon>
        <taxon>Bacilli</taxon>
        <taxon>Bacillales</taxon>
        <taxon>Paenibacillaceae</taxon>
        <taxon>Aneurinibacillus group</taxon>
        <taxon>Ammoniphilus</taxon>
    </lineage>
</organism>
<dbReference type="InterPro" id="IPR055170">
    <property type="entry name" value="GFO_IDH_MocA-like_dom"/>
</dbReference>
<accession>A0ABS4GKU3</accession>
<keyword evidence="4" id="KW-1185">Reference proteome</keyword>
<dbReference type="EMBL" id="JAGGKT010000002">
    <property type="protein sequence ID" value="MBP1930861.1"/>
    <property type="molecule type" value="Genomic_DNA"/>
</dbReference>
<feature type="domain" description="GFO/IDH/MocA-like oxidoreductase" evidence="2">
    <location>
        <begin position="134"/>
        <end position="269"/>
    </location>
</feature>
<dbReference type="Gene3D" id="3.30.360.10">
    <property type="entry name" value="Dihydrodipicolinate Reductase, domain 2"/>
    <property type="match status" value="1"/>
</dbReference>
<feature type="domain" description="Gfo/Idh/MocA-like oxidoreductase N-terminal" evidence="1">
    <location>
        <begin position="6"/>
        <end position="125"/>
    </location>
</feature>
<evidence type="ECO:0000313" key="3">
    <source>
        <dbReference type="EMBL" id="MBP1930861.1"/>
    </source>
</evidence>
<dbReference type="Pfam" id="PF01408">
    <property type="entry name" value="GFO_IDH_MocA"/>
    <property type="match status" value="1"/>
</dbReference>
<sequence>MRKNWKVGLVGTGFWSSNHLQAWSRIPSVEITALCDRIPEKLVDKAKQFGIVEDRLFTSLEEMLEKTDIDIVDIVTGPETHLRLITIAAKAGKHIMCQKPFAPSLSEASAIVRVVREHGVRLMVTENWRWLQPYQALKNVLDKGVMGKVRAVRFHHKSLYTPRMSPDVELPQPFFRTMPQLLFYEMGPHWFDTWRFLFGTPKRLYAELGRISPYIVGEDTGVVMLSHEDFYGHMDMSWATGEEVEGLLAEEIRNEWVEQMVIDGDRGTVTLHGTGKFKEGRITFTDLTGVEQVLVPSTLADTPESHFRLQSHFIHCLNTGEPFQTDGEQNLVTLKMVFATYQSAEEHRPVEIY</sequence>
<dbReference type="InterPro" id="IPR000683">
    <property type="entry name" value="Gfo/Idh/MocA-like_OxRdtase_N"/>
</dbReference>
<gene>
    <name evidence="3" type="ORF">J2Z37_000858</name>
</gene>
<dbReference type="SUPFAM" id="SSF55347">
    <property type="entry name" value="Glyceraldehyde-3-phosphate dehydrogenase-like, C-terminal domain"/>
    <property type="match status" value="1"/>
</dbReference>
<dbReference type="Proteomes" id="UP001519343">
    <property type="component" value="Unassembled WGS sequence"/>
</dbReference>
<protein>
    <submittedName>
        <fullName evidence="3">Dehydrogenase</fullName>
    </submittedName>
</protein>
<dbReference type="PANTHER" id="PTHR43708">
    <property type="entry name" value="CONSERVED EXPRESSED OXIDOREDUCTASE (EUROFUNG)"/>
    <property type="match status" value="1"/>
</dbReference>
<dbReference type="RefSeq" id="WP_209808978.1">
    <property type="nucleotide sequence ID" value="NZ_JAGGKT010000002.1"/>
</dbReference>
<dbReference type="PANTHER" id="PTHR43708:SF8">
    <property type="entry name" value="OXIDOREDUCTASE"/>
    <property type="match status" value="1"/>
</dbReference>
<dbReference type="Pfam" id="PF22725">
    <property type="entry name" value="GFO_IDH_MocA_C3"/>
    <property type="match status" value="1"/>
</dbReference>
<evidence type="ECO:0000259" key="2">
    <source>
        <dbReference type="Pfam" id="PF22725"/>
    </source>
</evidence>